<dbReference type="Gene3D" id="3.30.565.10">
    <property type="entry name" value="Histidine kinase-like ATPase, C-terminal domain"/>
    <property type="match status" value="1"/>
</dbReference>
<dbReference type="SMART" id="SM00091">
    <property type="entry name" value="PAS"/>
    <property type="match status" value="1"/>
</dbReference>
<dbReference type="PROSITE" id="PS50113">
    <property type="entry name" value="PAC"/>
    <property type="match status" value="1"/>
</dbReference>
<dbReference type="Pfam" id="PF02518">
    <property type="entry name" value="HATPase_c"/>
    <property type="match status" value="1"/>
</dbReference>
<dbReference type="EMBL" id="SOJT01000120">
    <property type="protein sequence ID" value="TET28745.1"/>
    <property type="molecule type" value="Genomic_DNA"/>
</dbReference>
<evidence type="ECO:0000256" key="4">
    <source>
        <dbReference type="SAM" id="Coils"/>
    </source>
</evidence>
<feature type="coiled-coil region" evidence="4">
    <location>
        <begin position="21"/>
        <end position="49"/>
    </location>
</feature>
<dbReference type="SMART" id="SM00387">
    <property type="entry name" value="HATPase_c"/>
    <property type="match status" value="1"/>
</dbReference>
<name>A0A523TEQ8_UNCAE</name>
<evidence type="ECO:0000259" key="7">
    <source>
        <dbReference type="PROSITE" id="PS50113"/>
    </source>
</evidence>
<evidence type="ECO:0000256" key="2">
    <source>
        <dbReference type="ARBA" id="ARBA00012438"/>
    </source>
</evidence>
<dbReference type="Gene3D" id="3.30.450.20">
    <property type="entry name" value="PAS domain"/>
    <property type="match status" value="1"/>
</dbReference>
<evidence type="ECO:0000256" key="1">
    <source>
        <dbReference type="ARBA" id="ARBA00000085"/>
    </source>
</evidence>
<feature type="domain" description="Histidine kinase" evidence="5">
    <location>
        <begin position="215"/>
        <end position="426"/>
    </location>
</feature>
<feature type="domain" description="PAS" evidence="6">
    <location>
        <begin position="48"/>
        <end position="106"/>
    </location>
</feature>
<keyword evidence="3" id="KW-0597">Phosphoprotein</keyword>
<dbReference type="InterPro" id="IPR004358">
    <property type="entry name" value="Sig_transdc_His_kin-like_C"/>
</dbReference>
<dbReference type="InterPro" id="IPR000700">
    <property type="entry name" value="PAS-assoc_C"/>
</dbReference>
<evidence type="ECO:0000259" key="5">
    <source>
        <dbReference type="PROSITE" id="PS50109"/>
    </source>
</evidence>
<evidence type="ECO:0000313" key="9">
    <source>
        <dbReference type="Proteomes" id="UP000316517"/>
    </source>
</evidence>
<protein>
    <recommendedName>
        <fullName evidence="2">histidine kinase</fullName>
        <ecNumber evidence="2">2.7.13.3</ecNumber>
    </recommendedName>
</protein>
<dbReference type="PROSITE" id="PS50109">
    <property type="entry name" value="HIS_KIN"/>
    <property type="match status" value="1"/>
</dbReference>
<dbReference type="Gene3D" id="1.10.287.130">
    <property type="match status" value="1"/>
</dbReference>
<dbReference type="AlphaFoldDB" id="A0A523TEQ8"/>
<sequence>MKENMSLSEEQLQESMWIEIIKRMETIYAELANNQAEIERKNRELLQAKEFTENILKSMVDALIVVDSEEEIKMVNQATLDLLGYKKEEIIEEPVEMILASPKEKERPFNGSYLSKFKESSVQDLEIDFKSKSGEKIPMTLSSSVMRNSEGEIIGIIGVARDLRETKWLLAEAAATEAERAKAQELERAYKELKDLQSQLIHSERLASIGQLAAGVAHEINNPLGGILVYSHLLREDLKADDSKGANVERIIKEATRCKDIVKRLLDFARQPEPKVEPISINVVLEETLSLVKDQALFHNIKITKKFYPSLAHIMGDRSQLQQAFMNIILNAAEAMDGKGSLIIAIDALPDSRFLEITITDNGCGIPPGNIKRLFEPFFTTKKAGHGTGLGLAITAGIIERHNGSIKVESKLGEGATFTIKLPLETKGK</sequence>
<evidence type="ECO:0000256" key="3">
    <source>
        <dbReference type="ARBA" id="ARBA00022553"/>
    </source>
</evidence>
<dbReference type="InterPro" id="IPR036097">
    <property type="entry name" value="HisK_dim/P_sf"/>
</dbReference>
<evidence type="ECO:0000313" key="8">
    <source>
        <dbReference type="EMBL" id="TET28745.1"/>
    </source>
</evidence>
<dbReference type="PROSITE" id="PS50112">
    <property type="entry name" value="PAS"/>
    <property type="match status" value="1"/>
</dbReference>
<dbReference type="Pfam" id="PF13426">
    <property type="entry name" value="PAS_9"/>
    <property type="match status" value="1"/>
</dbReference>
<dbReference type="PANTHER" id="PTHR43065">
    <property type="entry name" value="SENSOR HISTIDINE KINASE"/>
    <property type="match status" value="1"/>
</dbReference>
<accession>A0A523TEQ8</accession>
<dbReference type="SMART" id="SM00086">
    <property type="entry name" value="PAC"/>
    <property type="match status" value="1"/>
</dbReference>
<dbReference type="SUPFAM" id="SSF47384">
    <property type="entry name" value="Homodimeric domain of signal transducing histidine kinase"/>
    <property type="match status" value="1"/>
</dbReference>
<dbReference type="CDD" id="cd00082">
    <property type="entry name" value="HisKA"/>
    <property type="match status" value="1"/>
</dbReference>
<organism evidence="8 9">
    <name type="scientific">Aerophobetes bacterium</name>
    <dbReference type="NCBI Taxonomy" id="2030807"/>
    <lineage>
        <taxon>Bacteria</taxon>
        <taxon>Candidatus Aerophobota</taxon>
    </lineage>
</organism>
<dbReference type="InterPro" id="IPR036890">
    <property type="entry name" value="HATPase_C_sf"/>
</dbReference>
<feature type="coiled-coil region" evidence="4">
    <location>
        <begin position="176"/>
        <end position="206"/>
    </location>
</feature>
<evidence type="ECO:0000259" key="6">
    <source>
        <dbReference type="PROSITE" id="PS50112"/>
    </source>
</evidence>
<reference evidence="8 9" key="1">
    <citation type="submission" date="2019-03" db="EMBL/GenBank/DDBJ databases">
        <title>Metabolic potential of uncultured bacteria and archaea associated with petroleum seepage in deep-sea sediments.</title>
        <authorList>
            <person name="Dong X."/>
            <person name="Hubert C."/>
        </authorList>
    </citation>
    <scope>NUCLEOTIDE SEQUENCE [LARGE SCALE GENOMIC DNA]</scope>
    <source>
        <strain evidence="8">E44_bin3</strain>
    </source>
</reference>
<gene>
    <name evidence="8" type="ORF">E3J68_02805</name>
</gene>
<dbReference type="InterPro" id="IPR035965">
    <property type="entry name" value="PAS-like_dom_sf"/>
</dbReference>
<feature type="domain" description="PAC" evidence="7">
    <location>
        <begin position="123"/>
        <end position="175"/>
    </location>
</feature>
<comment type="catalytic activity">
    <reaction evidence="1">
        <text>ATP + protein L-histidine = ADP + protein N-phospho-L-histidine.</text>
        <dbReference type="EC" id="2.7.13.3"/>
    </reaction>
</comment>
<dbReference type="SMART" id="SM00388">
    <property type="entry name" value="HisKA"/>
    <property type="match status" value="1"/>
</dbReference>
<dbReference type="SUPFAM" id="SSF55874">
    <property type="entry name" value="ATPase domain of HSP90 chaperone/DNA topoisomerase II/histidine kinase"/>
    <property type="match status" value="1"/>
</dbReference>
<dbReference type="PRINTS" id="PR00344">
    <property type="entry name" value="BCTRLSENSOR"/>
</dbReference>
<dbReference type="InterPro" id="IPR001610">
    <property type="entry name" value="PAC"/>
</dbReference>
<dbReference type="GO" id="GO:0000155">
    <property type="term" value="F:phosphorelay sensor kinase activity"/>
    <property type="evidence" value="ECO:0007669"/>
    <property type="project" value="InterPro"/>
</dbReference>
<dbReference type="InterPro" id="IPR005467">
    <property type="entry name" value="His_kinase_dom"/>
</dbReference>
<dbReference type="SUPFAM" id="SSF55785">
    <property type="entry name" value="PYP-like sensor domain (PAS domain)"/>
    <property type="match status" value="1"/>
</dbReference>
<comment type="caution">
    <text evidence="8">The sequence shown here is derived from an EMBL/GenBank/DDBJ whole genome shotgun (WGS) entry which is preliminary data.</text>
</comment>
<dbReference type="PANTHER" id="PTHR43065:SF42">
    <property type="entry name" value="TWO-COMPONENT SENSOR PPRA"/>
    <property type="match status" value="1"/>
</dbReference>
<dbReference type="EC" id="2.7.13.3" evidence="2"/>
<dbReference type="Proteomes" id="UP000316517">
    <property type="component" value="Unassembled WGS sequence"/>
</dbReference>
<keyword evidence="4" id="KW-0175">Coiled coil</keyword>
<dbReference type="NCBIfam" id="TIGR00229">
    <property type="entry name" value="sensory_box"/>
    <property type="match status" value="1"/>
</dbReference>
<dbReference type="InterPro" id="IPR003661">
    <property type="entry name" value="HisK_dim/P_dom"/>
</dbReference>
<dbReference type="CDD" id="cd00130">
    <property type="entry name" value="PAS"/>
    <property type="match status" value="1"/>
</dbReference>
<dbReference type="Pfam" id="PF00512">
    <property type="entry name" value="HisKA"/>
    <property type="match status" value="1"/>
</dbReference>
<dbReference type="InterPro" id="IPR003594">
    <property type="entry name" value="HATPase_dom"/>
</dbReference>
<dbReference type="InterPro" id="IPR000014">
    <property type="entry name" value="PAS"/>
</dbReference>
<proteinExistence type="predicted"/>